<reference evidence="1" key="2">
    <citation type="submission" date="2020-09" db="EMBL/GenBank/DDBJ databases">
        <authorList>
            <person name="Sun Q."/>
            <person name="Zhou Y."/>
        </authorList>
    </citation>
    <scope>NUCLEOTIDE SEQUENCE</scope>
    <source>
        <strain evidence="1">CGMCC 4.5737</strain>
    </source>
</reference>
<accession>A0A8J3C7Y3</accession>
<name>A0A8J3C7Y3_9PSEU</name>
<dbReference type="RefSeq" id="WP_189056702.1">
    <property type="nucleotide sequence ID" value="NZ_BMMK01000008.1"/>
</dbReference>
<dbReference type="SUPFAM" id="SSF55729">
    <property type="entry name" value="Acyl-CoA N-acyltransferases (Nat)"/>
    <property type="match status" value="1"/>
</dbReference>
<dbReference type="PANTHER" id="PTHR41368">
    <property type="entry name" value="PROTEIN YGHO"/>
    <property type="match status" value="1"/>
</dbReference>
<reference evidence="1" key="1">
    <citation type="journal article" date="2014" name="Int. J. Syst. Evol. Microbiol.">
        <title>Complete genome sequence of Corynebacterium casei LMG S-19264T (=DSM 44701T), isolated from a smear-ripened cheese.</title>
        <authorList>
            <consortium name="US DOE Joint Genome Institute (JGI-PGF)"/>
            <person name="Walter F."/>
            <person name="Albersmeier A."/>
            <person name="Kalinowski J."/>
            <person name="Ruckert C."/>
        </authorList>
    </citation>
    <scope>NUCLEOTIDE SEQUENCE</scope>
    <source>
        <strain evidence="1">CGMCC 4.5737</strain>
    </source>
</reference>
<keyword evidence="2" id="KW-1185">Reference proteome</keyword>
<dbReference type="Proteomes" id="UP000637578">
    <property type="component" value="Unassembled WGS sequence"/>
</dbReference>
<evidence type="ECO:0000313" key="1">
    <source>
        <dbReference type="EMBL" id="GGM51205.1"/>
    </source>
</evidence>
<evidence type="ECO:0000313" key="2">
    <source>
        <dbReference type="Proteomes" id="UP000637578"/>
    </source>
</evidence>
<evidence type="ECO:0008006" key="3">
    <source>
        <dbReference type="Google" id="ProtNLM"/>
    </source>
</evidence>
<protein>
    <recommendedName>
        <fullName evidence="3">N-acetyltransferase domain-containing protein</fullName>
    </recommendedName>
</protein>
<dbReference type="InterPro" id="IPR016181">
    <property type="entry name" value="Acyl_CoA_acyltransferase"/>
</dbReference>
<dbReference type="InterPro" id="IPR039968">
    <property type="entry name" value="BcerS-like"/>
</dbReference>
<dbReference type="AlphaFoldDB" id="A0A8J3C7Y3"/>
<dbReference type="Gene3D" id="3.40.630.30">
    <property type="match status" value="1"/>
</dbReference>
<gene>
    <name evidence="1" type="ORF">GCM10012275_22670</name>
</gene>
<sequence>MGPGEHNGNGLRVTTGTDARNLRDFVKVWDVIYADDPYAVRAFPKDVIRALGRTDRYLSRGHREVFILRSAEGRPLARAVAWFDPVSAHYFDAPTGFFSHFECVESVAAAKNLLAAVSSWLSGLGAQQVIGPMSPKLTDARGVLVTDPERPLYGTPYNLPYYPDLLAQVGLSPIQDLLRLTISLADDYPQVHQLADQAKRRLAGLVVREVRTADLENEVRTIVEFYNRTWVDNWDFLPQDPDEFWEVAREFRRIYRPEYGVIAEVDGEIAGVLITAPDVNQVLHPMRGRLWPLGWRHLVRKPRRIREFQTIFMGIDQRFRFAGIEAVLISELWHRMMSKHDVRRVHATWILESNTWMRRLAERVAGPENIVCRRSRIYRGDIANWV</sequence>
<comment type="caution">
    <text evidence="1">The sequence shown here is derived from an EMBL/GenBank/DDBJ whole genome shotgun (WGS) entry which is preliminary data.</text>
</comment>
<proteinExistence type="predicted"/>
<organism evidence="1 2">
    <name type="scientific">Longimycelium tulufanense</name>
    <dbReference type="NCBI Taxonomy" id="907463"/>
    <lineage>
        <taxon>Bacteria</taxon>
        <taxon>Bacillati</taxon>
        <taxon>Actinomycetota</taxon>
        <taxon>Actinomycetes</taxon>
        <taxon>Pseudonocardiales</taxon>
        <taxon>Pseudonocardiaceae</taxon>
        <taxon>Longimycelium</taxon>
    </lineage>
</organism>
<dbReference type="EMBL" id="BMMK01000008">
    <property type="protein sequence ID" value="GGM51205.1"/>
    <property type="molecule type" value="Genomic_DNA"/>
</dbReference>
<dbReference type="PANTHER" id="PTHR41368:SF1">
    <property type="entry name" value="PROTEIN YGHO"/>
    <property type="match status" value="1"/>
</dbReference>